<protein>
    <recommendedName>
        <fullName evidence="5">Subtilase-type serine protease</fullName>
    </recommendedName>
</protein>
<name>A0A5C6AFI6_9BACT</name>
<dbReference type="EMBL" id="SJPR01000002">
    <property type="protein sequence ID" value="TWT98187.1"/>
    <property type="molecule type" value="Genomic_DNA"/>
</dbReference>
<dbReference type="RefSeq" id="WP_146445058.1">
    <property type="nucleotide sequence ID" value="NZ_SJPR01000002.1"/>
</dbReference>
<feature type="chain" id="PRO_5023122916" description="Subtilase-type serine protease" evidence="2">
    <location>
        <begin position="19"/>
        <end position="776"/>
    </location>
</feature>
<gene>
    <name evidence="3" type="ORF">Pla108_23440</name>
</gene>
<evidence type="ECO:0000256" key="1">
    <source>
        <dbReference type="SAM" id="MobiDB-lite"/>
    </source>
</evidence>
<feature type="region of interest" description="Disordered" evidence="1">
    <location>
        <begin position="757"/>
        <end position="776"/>
    </location>
</feature>
<keyword evidence="2" id="KW-0732">Signal</keyword>
<comment type="caution">
    <text evidence="3">The sequence shown here is derived from an EMBL/GenBank/DDBJ whole genome shotgun (WGS) entry which is preliminary data.</text>
</comment>
<proteinExistence type="predicted"/>
<keyword evidence="4" id="KW-1185">Reference proteome</keyword>
<dbReference type="InterPro" id="IPR013783">
    <property type="entry name" value="Ig-like_fold"/>
</dbReference>
<evidence type="ECO:0000313" key="4">
    <source>
        <dbReference type="Proteomes" id="UP000317421"/>
    </source>
</evidence>
<feature type="signal peptide" evidence="2">
    <location>
        <begin position="1"/>
        <end position="18"/>
    </location>
</feature>
<dbReference type="OrthoDB" id="237792at2"/>
<dbReference type="Proteomes" id="UP000317421">
    <property type="component" value="Unassembled WGS sequence"/>
</dbReference>
<dbReference type="Gene3D" id="2.60.120.380">
    <property type="match status" value="2"/>
</dbReference>
<dbReference type="AlphaFoldDB" id="A0A5C6AFI6"/>
<accession>A0A5C6AFI6</accession>
<sequence length="776" mass="82889" precursor="true">MRLIVCFSFVLAGIAAPAAEPRLDQLVPQGVRRGAETAIKLVGPRLGADPQAIVFHEPGVSVTKLEAIDANTVAATLGVADDCPLGRHAVRLRTATGLSNLVTLHVGALESVDEAEPNNTLDQAQAIPTDRTVHGVIQAEDEDLFAVELAEGERLSVEVEAIRLGRTFFDPRVEVLDASGQLIVANDDQPAAYQDAFVSLVAKSAGKYVVRLRDAAFQGNNQSTYLLHVGRFPRPTAVYPPAAVAGEASEVTLVGGPTDGAKQSLTVAADGASPYELFATDAAGIAPSSLPLQVLATPPALEVEPNDSLKEPTPMLAPGAAAGVIQTADDRDHFLITAKKDQTLDLRVHARTLRSGLDPVLRVFDASGKRIEGNDDDGRWPDSYIRFKPHADGEYRLQVEDRLGRGDPSYTYVVEAKAPAAAAEVKLEERRRYEATTIEVPQGGRSAVLMTVTRRDFGGEVELLMNRLPPGVQAECTPLAGDYNLVPVVLTAEAEAPLAASLSPITVRRTATESPQTIETKFQQQNWLVRGRNNVSVWSHYTDRAPVAVTQRLPFSITVDQPKAPLCRNGSTNFKVRAERDEGFDQPIRVYTLHHTPGVSSNRSLSIPKGEAEAAIPVTANGNAKTGSWPMVVVAEANLAGRVYASSPFITLTVAEPYFDLAVPTLTTRQGEGVEMVVPLSHSTPFEGPATLELVGLPPGVTAEPVEALAGAESATFRIAVPADAKPGRHHGVGVRVRLPVEGERVEYRQGYSELRIDPAETKTAARPAAEGGRPS</sequence>
<organism evidence="3 4">
    <name type="scientific">Botrimarina colliarenosi</name>
    <dbReference type="NCBI Taxonomy" id="2528001"/>
    <lineage>
        <taxon>Bacteria</taxon>
        <taxon>Pseudomonadati</taxon>
        <taxon>Planctomycetota</taxon>
        <taxon>Planctomycetia</taxon>
        <taxon>Pirellulales</taxon>
        <taxon>Lacipirellulaceae</taxon>
        <taxon>Botrimarina</taxon>
    </lineage>
</organism>
<evidence type="ECO:0000313" key="3">
    <source>
        <dbReference type="EMBL" id="TWT98187.1"/>
    </source>
</evidence>
<evidence type="ECO:0000256" key="2">
    <source>
        <dbReference type="SAM" id="SignalP"/>
    </source>
</evidence>
<evidence type="ECO:0008006" key="5">
    <source>
        <dbReference type="Google" id="ProtNLM"/>
    </source>
</evidence>
<reference evidence="3 4" key="1">
    <citation type="submission" date="2019-02" db="EMBL/GenBank/DDBJ databases">
        <title>Deep-cultivation of Planctomycetes and their phenomic and genomic characterization uncovers novel biology.</title>
        <authorList>
            <person name="Wiegand S."/>
            <person name="Jogler M."/>
            <person name="Boedeker C."/>
            <person name="Pinto D."/>
            <person name="Vollmers J."/>
            <person name="Rivas-Marin E."/>
            <person name="Kohn T."/>
            <person name="Peeters S.H."/>
            <person name="Heuer A."/>
            <person name="Rast P."/>
            <person name="Oberbeckmann S."/>
            <person name="Bunk B."/>
            <person name="Jeske O."/>
            <person name="Meyerdierks A."/>
            <person name="Storesund J.E."/>
            <person name="Kallscheuer N."/>
            <person name="Luecker S."/>
            <person name="Lage O.M."/>
            <person name="Pohl T."/>
            <person name="Merkel B.J."/>
            <person name="Hornburger P."/>
            <person name="Mueller R.-W."/>
            <person name="Bruemmer F."/>
            <person name="Labrenz M."/>
            <person name="Spormann A.M."/>
            <person name="Op Den Camp H."/>
            <person name="Overmann J."/>
            <person name="Amann R."/>
            <person name="Jetten M.S.M."/>
            <person name="Mascher T."/>
            <person name="Medema M.H."/>
            <person name="Devos D.P."/>
            <person name="Kaster A.-K."/>
            <person name="Ovreas L."/>
            <person name="Rohde M."/>
            <person name="Galperin M.Y."/>
            <person name="Jogler C."/>
        </authorList>
    </citation>
    <scope>NUCLEOTIDE SEQUENCE [LARGE SCALE GENOMIC DNA]</scope>
    <source>
        <strain evidence="3 4">Pla108</strain>
    </source>
</reference>
<dbReference type="Gene3D" id="2.60.40.10">
    <property type="entry name" value="Immunoglobulins"/>
    <property type="match status" value="1"/>
</dbReference>